<protein>
    <submittedName>
        <fullName evidence="2">Uncharacterized protein</fullName>
    </submittedName>
</protein>
<proteinExistence type="predicted"/>
<evidence type="ECO:0000256" key="1">
    <source>
        <dbReference type="SAM" id="MobiDB-lite"/>
    </source>
</evidence>
<dbReference type="Proteomes" id="UP000308133">
    <property type="component" value="Unassembled WGS sequence"/>
</dbReference>
<accession>A0A4U7BB12</accession>
<dbReference type="EMBL" id="PTQR01000033">
    <property type="protein sequence ID" value="TKX25037.1"/>
    <property type="molecule type" value="Genomic_DNA"/>
</dbReference>
<evidence type="ECO:0000313" key="2">
    <source>
        <dbReference type="EMBL" id="TKX25037.1"/>
    </source>
</evidence>
<feature type="compositionally biased region" description="Basic and acidic residues" evidence="1">
    <location>
        <begin position="93"/>
        <end position="103"/>
    </location>
</feature>
<evidence type="ECO:0000313" key="3">
    <source>
        <dbReference type="Proteomes" id="UP000308133"/>
    </source>
</evidence>
<comment type="caution">
    <text evidence="2">The sequence shown here is derived from an EMBL/GenBank/DDBJ whole genome shotgun (WGS) entry which is preliminary data.</text>
</comment>
<feature type="region of interest" description="Disordered" evidence="1">
    <location>
        <begin position="79"/>
        <end position="114"/>
    </location>
</feature>
<reference evidence="2 3" key="1">
    <citation type="submission" date="2018-02" db="EMBL/GenBank/DDBJ databases">
        <title>Draft genome sequences of Elsinoe sp., causing black scab on jojoba.</title>
        <authorList>
            <person name="Stodart B."/>
            <person name="Jeffress S."/>
            <person name="Ash G."/>
            <person name="Arun Chinnappa K."/>
        </authorList>
    </citation>
    <scope>NUCLEOTIDE SEQUENCE [LARGE SCALE GENOMIC DNA]</scope>
    <source>
        <strain evidence="2 3">Hillstone_2</strain>
    </source>
</reference>
<name>A0A4U7BB12_9PEZI</name>
<organism evidence="2 3">
    <name type="scientific">Elsinoe australis</name>
    <dbReference type="NCBI Taxonomy" id="40998"/>
    <lineage>
        <taxon>Eukaryota</taxon>
        <taxon>Fungi</taxon>
        <taxon>Dikarya</taxon>
        <taxon>Ascomycota</taxon>
        <taxon>Pezizomycotina</taxon>
        <taxon>Dothideomycetes</taxon>
        <taxon>Dothideomycetidae</taxon>
        <taxon>Myriangiales</taxon>
        <taxon>Elsinoaceae</taxon>
        <taxon>Elsinoe</taxon>
    </lineage>
</organism>
<dbReference type="AlphaFoldDB" id="A0A4U7BB12"/>
<gene>
    <name evidence="2" type="ORF">C1H76_2693</name>
</gene>
<sequence>MFNPDADGKIYVWDFADYVEKPPTGWKDTRRPKRRNGMVASRILARPPRPYQKEESLPGWFRNGLLQYGWRSTCCNRLAQSPETPDYVGEGGSRSEDNSHQGDYDQMQEQGNPS</sequence>